<dbReference type="GO" id="GO:0005730">
    <property type="term" value="C:nucleolus"/>
    <property type="evidence" value="ECO:0007669"/>
    <property type="project" value="UniProtKB-SubCell"/>
</dbReference>
<evidence type="ECO:0000313" key="7">
    <source>
        <dbReference type="EMBL" id="OAF70792.1"/>
    </source>
</evidence>
<accession>A0A177BAX3</accession>
<dbReference type="Pfam" id="PF00076">
    <property type="entry name" value="RRM_1"/>
    <property type="match status" value="1"/>
</dbReference>
<evidence type="ECO:0000256" key="2">
    <source>
        <dbReference type="ARBA" id="ARBA00022884"/>
    </source>
</evidence>
<comment type="subcellular location">
    <subcellularLocation>
        <location evidence="1">Nucleus</location>
        <location evidence="1">Nucleolus</location>
    </subcellularLocation>
</comment>
<keyword evidence="8" id="KW-1185">Reference proteome</keyword>
<keyword evidence="3" id="KW-0539">Nucleus</keyword>
<dbReference type="PROSITE" id="PS50102">
    <property type="entry name" value="RRM"/>
    <property type="match status" value="1"/>
</dbReference>
<dbReference type="InterPro" id="IPR035979">
    <property type="entry name" value="RBD_domain_sf"/>
</dbReference>
<evidence type="ECO:0000313" key="8">
    <source>
        <dbReference type="Proteomes" id="UP000078046"/>
    </source>
</evidence>
<evidence type="ECO:0000256" key="5">
    <source>
        <dbReference type="SAM" id="MobiDB-lite"/>
    </source>
</evidence>
<dbReference type="SUPFAM" id="SSF54928">
    <property type="entry name" value="RNA-binding domain, RBD"/>
    <property type="match status" value="1"/>
</dbReference>
<dbReference type="InterPro" id="IPR012677">
    <property type="entry name" value="Nucleotide-bd_a/b_plait_sf"/>
</dbReference>
<dbReference type="SMART" id="SM00360">
    <property type="entry name" value="RRM"/>
    <property type="match status" value="1"/>
</dbReference>
<name>A0A177BAX3_9BILA</name>
<evidence type="ECO:0000259" key="6">
    <source>
        <dbReference type="PROSITE" id="PS50102"/>
    </source>
</evidence>
<evidence type="ECO:0000256" key="4">
    <source>
        <dbReference type="PROSITE-ProRule" id="PRU00176"/>
    </source>
</evidence>
<reference evidence="7 8" key="1">
    <citation type="submission" date="2016-04" db="EMBL/GenBank/DDBJ databases">
        <title>The genome of Intoshia linei affirms orthonectids as highly simplified spiralians.</title>
        <authorList>
            <person name="Mikhailov K.V."/>
            <person name="Slusarev G.S."/>
            <person name="Nikitin M.A."/>
            <person name="Logacheva M.D."/>
            <person name="Penin A."/>
            <person name="Aleoshin V."/>
            <person name="Panchin Y.V."/>
        </authorList>
    </citation>
    <scope>NUCLEOTIDE SEQUENCE [LARGE SCALE GENOMIC DNA]</scope>
    <source>
        <strain evidence="7">Intl2013</strain>
        <tissue evidence="7">Whole animal</tissue>
    </source>
</reference>
<comment type="caution">
    <text evidence="7">The sequence shown here is derived from an EMBL/GenBank/DDBJ whole genome shotgun (WGS) entry which is preliminary data.</text>
</comment>
<dbReference type="CDD" id="cd12307">
    <property type="entry name" value="RRM_NIFK_like"/>
    <property type="match status" value="1"/>
</dbReference>
<dbReference type="GO" id="GO:0003723">
    <property type="term" value="F:RNA binding"/>
    <property type="evidence" value="ECO:0007669"/>
    <property type="project" value="UniProtKB-UniRule"/>
</dbReference>
<dbReference type="PANTHER" id="PTHR46754">
    <property type="entry name" value="MKI67 FHA DOMAIN-INTERACTING NUCLEOLAR PHOSPHOPROTEIN"/>
    <property type="match status" value="1"/>
</dbReference>
<evidence type="ECO:0000256" key="3">
    <source>
        <dbReference type="ARBA" id="ARBA00023242"/>
    </source>
</evidence>
<sequence length="172" mass="19979">MGKGKLLKKFPNQKKHKKLNNSIKPKNKTKKKEKITAEKTILFKANFNESKIDQNDWSNEGVVYLGHIPHGFFENEIKSYCSQFGKVLHVKLARNPKTKMSQGHAFVHFKSMAVAKVVAQNMNNYLMMDRVLKCHVIPSFDVTPESFKNKEAENHIKIFNDRFDEKIKNCKL</sequence>
<dbReference type="OrthoDB" id="21467at2759"/>
<protein>
    <recommendedName>
        <fullName evidence="6">RRM domain-containing protein</fullName>
    </recommendedName>
</protein>
<dbReference type="Proteomes" id="UP000078046">
    <property type="component" value="Unassembled WGS sequence"/>
</dbReference>
<feature type="region of interest" description="Disordered" evidence="5">
    <location>
        <begin position="1"/>
        <end position="34"/>
    </location>
</feature>
<feature type="compositionally biased region" description="Basic residues" evidence="5">
    <location>
        <begin position="1"/>
        <end position="33"/>
    </location>
</feature>
<gene>
    <name evidence="7" type="ORF">A3Q56_01483</name>
</gene>
<feature type="domain" description="RRM" evidence="6">
    <location>
        <begin position="61"/>
        <end position="139"/>
    </location>
</feature>
<evidence type="ECO:0000256" key="1">
    <source>
        <dbReference type="ARBA" id="ARBA00004604"/>
    </source>
</evidence>
<dbReference type="InterPro" id="IPR000504">
    <property type="entry name" value="RRM_dom"/>
</dbReference>
<dbReference type="Gene3D" id="3.30.70.330">
    <property type="match status" value="1"/>
</dbReference>
<keyword evidence="2 4" id="KW-0694">RNA-binding</keyword>
<dbReference type="AlphaFoldDB" id="A0A177BAX3"/>
<proteinExistence type="predicted"/>
<organism evidence="7 8">
    <name type="scientific">Intoshia linei</name>
    <dbReference type="NCBI Taxonomy" id="1819745"/>
    <lineage>
        <taxon>Eukaryota</taxon>
        <taxon>Metazoa</taxon>
        <taxon>Spiralia</taxon>
        <taxon>Lophotrochozoa</taxon>
        <taxon>Mesozoa</taxon>
        <taxon>Orthonectida</taxon>
        <taxon>Rhopaluridae</taxon>
        <taxon>Intoshia</taxon>
    </lineage>
</organism>
<dbReference type="EMBL" id="LWCA01000110">
    <property type="protein sequence ID" value="OAF70792.1"/>
    <property type="molecule type" value="Genomic_DNA"/>
</dbReference>